<dbReference type="RefSeq" id="XP_047781934.1">
    <property type="nucleotide sequence ID" value="XM_047920245.1"/>
</dbReference>
<dbReference type="SMART" id="SM00412">
    <property type="entry name" value="Cu_FIST"/>
    <property type="match status" value="1"/>
</dbReference>
<accession>A0ABQ8KPG9</accession>
<dbReference type="PRINTS" id="PR00617">
    <property type="entry name" value="COPPERFIST"/>
</dbReference>
<reference evidence="10 11" key="1">
    <citation type="journal article" date="2021" name="Environ. Microbiol.">
        <title>Gene family expansions and transcriptome signatures uncover fungal adaptations to wood decay.</title>
        <authorList>
            <person name="Hage H."/>
            <person name="Miyauchi S."/>
            <person name="Viragh M."/>
            <person name="Drula E."/>
            <person name="Min B."/>
            <person name="Chaduli D."/>
            <person name="Navarro D."/>
            <person name="Favel A."/>
            <person name="Norest M."/>
            <person name="Lesage-Meessen L."/>
            <person name="Balint B."/>
            <person name="Merenyi Z."/>
            <person name="de Eugenio L."/>
            <person name="Morin E."/>
            <person name="Martinez A.T."/>
            <person name="Baldrian P."/>
            <person name="Stursova M."/>
            <person name="Martinez M.J."/>
            <person name="Novotny C."/>
            <person name="Magnuson J.K."/>
            <person name="Spatafora J.W."/>
            <person name="Maurice S."/>
            <person name="Pangilinan J."/>
            <person name="Andreopoulos W."/>
            <person name="LaButti K."/>
            <person name="Hundley H."/>
            <person name="Na H."/>
            <person name="Kuo A."/>
            <person name="Barry K."/>
            <person name="Lipzen A."/>
            <person name="Henrissat B."/>
            <person name="Riley R."/>
            <person name="Ahrendt S."/>
            <person name="Nagy L.G."/>
            <person name="Grigoriev I.V."/>
            <person name="Martin F."/>
            <person name="Rosso M.N."/>
        </authorList>
    </citation>
    <scope>NUCLEOTIDE SEQUENCE [LARGE SCALE GENOMIC DNA]</scope>
    <source>
        <strain evidence="10 11">CIRM-BRFM 1785</strain>
    </source>
</reference>
<keyword evidence="4" id="KW-0186">Copper</keyword>
<evidence type="ECO:0000256" key="2">
    <source>
        <dbReference type="ARBA" id="ARBA00022723"/>
    </source>
</evidence>
<evidence type="ECO:0000256" key="7">
    <source>
        <dbReference type="ARBA" id="ARBA00023242"/>
    </source>
</evidence>
<dbReference type="PANTHER" id="PTHR28088">
    <property type="entry name" value="TRANSCRIPTIONAL ACTIVATOR HAA1-RELATED"/>
    <property type="match status" value="1"/>
</dbReference>
<evidence type="ECO:0000256" key="1">
    <source>
        <dbReference type="ARBA" id="ARBA00004123"/>
    </source>
</evidence>
<dbReference type="GeneID" id="72000977"/>
<evidence type="ECO:0000313" key="11">
    <source>
        <dbReference type="Proteomes" id="UP000814176"/>
    </source>
</evidence>
<dbReference type="SMART" id="SM01090">
    <property type="entry name" value="Copper-fist"/>
    <property type="match status" value="1"/>
</dbReference>
<evidence type="ECO:0000256" key="4">
    <source>
        <dbReference type="ARBA" id="ARBA00023008"/>
    </source>
</evidence>
<dbReference type="Pfam" id="PF00649">
    <property type="entry name" value="Copper-fist"/>
    <property type="match status" value="1"/>
</dbReference>
<keyword evidence="3" id="KW-0862">Zinc</keyword>
<evidence type="ECO:0000256" key="5">
    <source>
        <dbReference type="ARBA" id="ARBA00023015"/>
    </source>
</evidence>
<feature type="region of interest" description="Disordered" evidence="8">
    <location>
        <begin position="123"/>
        <end position="232"/>
    </location>
</feature>
<sequence>VLVGDKKYACESCIKGHRSSTCQHIVRPLYEIKKKGRPVTQCEHCRELRKTKQIHVKCICAHNDDDPGVCCFVCGLGSSKVPASAAFPSGLPPEALGTSVALRSPLPDGSDCERGIGPCDCATRASRHKGKAKARPRGGSAEQASTSQRSREPQVAGPAGIVASAHASGHRPVLPRPPPPSHEATLHGPAHDPSVASTHASRSRPHLYTQSSSHLGDTYNQMARGSDDYGNTTLAHRRTSAIPAATASPDLQSWGISFNGPSPSLSLPADVPLCGCGPTCACPGCIEHCGPDVLIGAECANPNACVACLEYAMLGMPAIRGFNIQGVAYDPQDVDDWLRQMGAAQPQMQSQSQTSVHAGGRGASDTQYDPALLQTYALWNDLHDARTRSRPAQGEWDALDELDEAAAMKCCGGRCQCPPSMCACPPECCGCCQGCSCEGHLCRHGAAGEGGRLMFALSGERGGCCPPSSSWRNS</sequence>
<gene>
    <name evidence="10" type="ORF">C8Q71DRAFT_702308</name>
</gene>
<dbReference type="Proteomes" id="UP000814176">
    <property type="component" value="Unassembled WGS sequence"/>
</dbReference>
<evidence type="ECO:0000256" key="3">
    <source>
        <dbReference type="ARBA" id="ARBA00022833"/>
    </source>
</evidence>
<feature type="compositionally biased region" description="Basic residues" evidence="8">
    <location>
        <begin position="125"/>
        <end position="136"/>
    </location>
</feature>
<evidence type="ECO:0000256" key="8">
    <source>
        <dbReference type="SAM" id="MobiDB-lite"/>
    </source>
</evidence>
<keyword evidence="6" id="KW-0804">Transcription</keyword>
<dbReference type="EMBL" id="JADCUA010000005">
    <property type="protein sequence ID" value="KAH9840284.1"/>
    <property type="molecule type" value="Genomic_DNA"/>
</dbReference>
<evidence type="ECO:0000256" key="6">
    <source>
        <dbReference type="ARBA" id="ARBA00023163"/>
    </source>
</evidence>
<dbReference type="InterPro" id="IPR001083">
    <property type="entry name" value="Cu_fist_DNA-bd_dom"/>
</dbReference>
<evidence type="ECO:0000259" key="9">
    <source>
        <dbReference type="PROSITE" id="PS50073"/>
    </source>
</evidence>
<organism evidence="10 11">
    <name type="scientific">Rhodofomes roseus</name>
    <dbReference type="NCBI Taxonomy" id="34475"/>
    <lineage>
        <taxon>Eukaryota</taxon>
        <taxon>Fungi</taxon>
        <taxon>Dikarya</taxon>
        <taxon>Basidiomycota</taxon>
        <taxon>Agaricomycotina</taxon>
        <taxon>Agaricomycetes</taxon>
        <taxon>Polyporales</taxon>
        <taxon>Rhodofomes</taxon>
    </lineage>
</organism>
<dbReference type="Gene3D" id="3.90.430.10">
    <property type="entry name" value="Copper fist DNA-binding domain"/>
    <property type="match status" value="1"/>
</dbReference>
<name>A0ABQ8KPG9_9APHY</name>
<dbReference type="SUPFAM" id="SSF57879">
    <property type="entry name" value="Zinc domain conserved in yeast copper-regulated transcription factors"/>
    <property type="match status" value="1"/>
</dbReference>
<proteinExistence type="predicted"/>
<comment type="caution">
    <text evidence="10">The sequence shown here is derived from an EMBL/GenBank/DDBJ whole genome shotgun (WGS) entry which is preliminary data.</text>
</comment>
<feature type="domain" description="Copper-fist" evidence="9">
    <location>
        <begin position="1"/>
        <end position="39"/>
    </location>
</feature>
<evidence type="ECO:0000313" key="10">
    <source>
        <dbReference type="EMBL" id="KAH9840284.1"/>
    </source>
</evidence>
<dbReference type="PROSITE" id="PS50073">
    <property type="entry name" value="COPPER_FIST_2"/>
    <property type="match status" value="1"/>
</dbReference>
<comment type="subcellular location">
    <subcellularLocation>
        <location evidence="1">Nucleus</location>
    </subcellularLocation>
</comment>
<feature type="compositionally biased region" description="Polar residues" evidence="8">
    <location>
        <begin position="208"/>
        <end position="232"/>
    </location>
</feature>
<dbReference type="PANTHER" id="PTHR28088:SF5">
    <property type="entry name" value="TRANSCRIPTIONAL ACTIVATOR HAA1-RELATED"/>
    <property type="match status" value="1"/>
</dbReference>
<keyword evidence="5" id="KW-0805">Transcription regulation</keyword>
<dbReference type="InterPro" id="IPR051763">
    <property type="entry name" value="Copper_Homeo_Regul"/>
</dbReference>
<keyword evidence="11" id="KW-1185">Reference proteome</keyword>
<keyword evidence="2" id="KW-0479">Metal-binding</keyword>
<protein>
    <submittedName>
        <fullName evidence="10">Copper-fist transcription factor</fullName>
    </submittedName>
</protein>
<keyword evidence="7" id="KW-0539">Nucleus</keyword>
<dbReference type="InterPro" id="IPR036395">
    <property type="entry name" value="Cu_fist_DNA-bd_dom_sf"/>
</dbReference>
<feature type="non-terminal residue" evidence="10">
    <location>
        <position position="1"/>
    </location>
</feature>